<protein>
    <submittedName>
        <fullName evidence="1">IG hypothetical 18022</fullName>
    </submittedName>
</protein>
<dbReference type="eggNOG" id="ENOG5033JW0">
    <property type="taxonomic scope" value="Bacteria"/>
</dbReference>
<proteinExistence type="predicted"/>
<dbReference type="AlphaFoldDB" id="W4RJ26"/>
<sequence>METSLQMLSEYDGKLLEKEQIDIEYKYFFGDLVQVKGYGSDLFKVVGFRTEIWRYKEEPGRMSFMNCPGLKMENGLKRGRRTDTCCGLGQCRYVYPEAGPFVFSQ</sequence>
<dbReference type="EMBL" id="BAUW01000007">
    <property type="protein sequence ID" value="GAE44321.1"/>
    <property type="molecule type" value="Genomic_DNA"/>
</dbReference>
<name>W4RJ26_9BACI</name>
<gene>
    <name evidence="1" type="ORF">JCM21738_1023</name>
</gene>
<dbReference type="Proteomes" id="UP000018949">
    <property type="component" value="Unassembled WGS sequence"/>
</dbReference>
<organism evidence="1 2">
    <name type="scientific">Mesobacillus boroniphilus JCM 21738</name>
    <dbReference type="NCBI Taxonomy" id="1294265"/>
    <lineage>
        <taxon>Bacteria</taxon>
        <taxon>Bacillati</taxon>
        <taxon>Bacillota</taxon>
        <taxon>Bacilli</taxon>
        <taxon>Bacillales</taxon>
        <taxon>Bacillaceae</taxon>
        <taxon>Mesobacillus</taxon>
    </lineage>
</organism>
<evidence type="ECO:0000313" key="1">
    <source>
        <dbReference type="EMBL" id="GAE44321.1"/>
    </source>
</evidence>
<reference evidence="1 2" key="1">
    <citation type="submission" date="2013-12" db="EMBL/GenBank/DDBJ databases">
        <title>NBRP : Genome information of microbial organism related human and environment.</title>
        <authorList>
            <person name="Hattori M."/>
            <person name="Oshima K."/>
            <person name="Inaba H."/>
            <person name="Suda W."/>
            <person name="Sakamoto M."/>
            <person name="Iino T."/>
            <person name="Kitahara M."/>
            <person name="Oshida Y."/>
            <person name="Iida T."/>
            <person name="Kudo T."/>
            <person name="Itoh T."/>
            <person name="Ahmed I."/>
            <person name="Ohkuma M."/>
        </authorList>
    </citation>
    <scope>NUCLEOTIDE SEQUENCE [LARGE SCALE GENOMIC DNA]</scope>
    <source>
        <strain evidence="1 2">JCM 21738</strain>
    </source>
</reference>
<evidence type="ECO:0000313" key="2">
    <source>
        <dbReference type="Proteomes" id="UP000018949"/>
    </source>
</evidence>
<accession>W4RJ26</accession>
<comment type="caution">
    <text evidence="1">The sequence shown here is derived from an EMBL/GenBank/DDBJ whole genome shotgun (WGS) entry which is preliminary data.</text>
</comment>
<keyword evidence="2" id="KW-1185">Reference proteome</keyword>